<evidence type="ECO:0000256" key="5">
    <source>
        <dbReference type="HAMAP-Rule" id="MF_01081"/>
    </source>
</evidence>
<dbReference type="GO" id="GO:0160148">
    <property type="term" value="F:tRNA pseudouridine(55) synthase activity"/>
    <property type="evidence" value="ECO:0007669"/>
    <property type="project" value="UniProtKB-EC"/>
</dbReference>
<organism evidence="8 9">
    <name type="scientific">Methermicoccus shengliensis</name>
    <dbReference type="NCBI Taxonomy" id="660064"/>
    <lineage>
        <taxon>Archaea</taxon>
        <taxon>Methanobacteriati</taxon>
        <taxon>Methanobacteriota</taxon>
        <taxon>Stenosarchaea group</taxon>
        <taxon>Methanomicrobia</taxon>
        <taxon>Methanosarcinales</taxon>
        <taxon>Methermicoccaceae</taxon>
        <taxon>Methermicoccus</taxon>
    </lineage>
</organism>
<dbReference type="HAMAP" id="MF_01081">
    <property type="entry name" value="TruB_arch"/>
    <property type="match status" value="1"/>
</dbReference>
<dbReference type="InterPro" id="IPR002501">
    <property type="entry name" value="PsdUridine_synth_N"/>
</dbReference>
<keyword evidence="1 5" id="KW-0819">tRNA processing</keyword>
<dbReference type="SMART" id="SM00359">
    <property type="entry name" value="PUA"/>
    <property type="match status" value="1"/>
</dbReference>
<name>A0A832RVS6_9EURY</name>
<comment type="caution">
    <text evidence="8">The sequence shown here is derived from an EMBL/GenBank/DDBJ whole genome shotgun (WGS) entry which is preliminary data.</text>
</comment>
<dbReference type="Pfam" id="PF08068">
    <property type="entry name" value="DKCLD"/>
    <property type="match status" value="1"/>
</dbReference>
<dbReference type="SMART" id="SM01136">
    <property type="entry name" value="DKCLD"/>
    <property type="match status" value="1"/>
</dbReference>
<evidence type="ECO:0000256" key="1">
    <source>
        <dbReference type="ARBA" id="ARBA00022694"/>
    </source>
</evidence>
<evidence type="ECO:0000259" key="7">
    <source>
        <dbReference type="SMART" id="SM01136"/>
    </source>
</evidence>
<dbReference type="GO" id="GO:0003723">
    <property type="term" value="F:RNA binding"/>
    <property type="evidence" value="ECO:0007669"/>
    <property type="project" value="InterPro"/>
</dbReference>
<evidence type="ECO:0000259" key="6">
    <source>
        <dbReference type="SMART" id="SM00359"/>
    </source>
</evidence>
<dbReference type="GO" id="GO:0031119">
    <property type="term" value="P:tRNA pseudouridine synthesis"/>
    <property type="evidence" value="ECO:0007669"/>
    <property type="project" value="UniProtKB-UniRule"/>
</dbReference>
<dbReference type="InterPro" id="IPR015947">
    <property type="entry name" value="PUA-like_sf"/>
</dbReference>
<dbReference type="InterPro" id="IPR012960">
    <property type="entry name" value="Dyskerin-like"/>
</dbReference>
<gene>
    <name evidence="5" type="primary">truB</name>
    <name evidence="8" type="ORF">HA299_02000</name>
</gene>
<dbReference type="FunFam" id="3.30.2350.10:FF:000001">
    <property type="entry name" value="H/ACA ribonucleoprotein complex subunit CBF5"/>
    <property type="match status" value="1"/>
</dbReference>
<feature type="domain" description="Dyskerin-like" evidence="7">
    <location>
        <begin position="1"/>
        <end position="49"/>
    </location>
</feature>
<feature type="active site" description="Nucleophile" evidence="5">
    <location>
        <position position="68"/>
    </location>
</feature>
<evidence type="ECO:0000313" key="9">
    <source>
        <dbReference type="Proteomes" id="UP000600363"/>
    </source>
</evidence>
<dbReference type="PANTHER" id="PTHR23127">
    <property type="entry name" value="CENTROMERE/MICROTUBULE BINDING PROTEIN CBF5"/>
    <property type="match status" value="1"/>
</dbReference>
<proteinExistence type="inferred from homology"/>
<dbReference type="NCBIfam" id="NF003280">
    <property type="entry name" value="PRK04270.1"/>
    <property type="match status" value="1"/>
</dbReference>
<dbReference type="InterPro" id="IPR032819">
    <property type="entry name" value="TruB_C"/>
</dbReference>
<dbReference type="GO" id="GO:0000495">
    <property type="term" value="P:box H/ACA sno(s)RNA 3'-end processing"/>
    <property type="evidence" value="ECO:0007669"/>
    <property type="project" value="TreeGrafter"/>
</dbReference>
<dbReference type="InterPro" id="IPR026326">
    <property type="entry name" value="TruB_arch"/>
</dbReference>
<dbReference type="InterPro" id="IPR020103">
    <property type="entry name" value="PsdUridine_synth_cat_dom_sf"/>
</dbReference>
<dbReference type="Gene3D" id="2.30.130.10">
    <property type="entry name" value="PUA domain"/>
    <property type="match status" value="1"/>
</dbReference>
<dbReference type="GO" id="GO:0031120">
    <property type="term" value="P:snRNA pseudouridine synthesis"/>
    <property type="evidence" value="ECO:0007669"/>
    <property type="project" value="TreeGrafter"/>
</dbReference>
<dbReference type="NCBIfam" id="TIGR00425">
    <property type="entry name" value="CBF5"/>
    <property type="match status" value="1"/>
</dbReference>
<dbReference type="Pfam" id="PF01472">
    <property type="entry name" value="PUA"/>
    <property type="match status" value="1"/>
</dbReference>
<dbReference type="InterPro" id="IPR036974">
    <property type="entry name" value="PUA_sf"/>
</dbReference>
<dbReference type="EC" id="5.4.99.25" evidence="5"/>
<dbReference type="SUPFAM" id="SSF88697">
    <property type="entry name" value="PUA domain-like"/>
    <property type="match status" value="1"/>
</dbReference>
<dbReference type="SUPFAM" id="SSF55120">
    <property type="entry name" value="Pseudouridine synthase"/>
    <property type="match status" value="1"/>
</dbReference>
<comment type="function">
    <text evidence="3 5">Could be responsible for synthesis of pseudouridine from uracil-55 in the psi GC loop of transfer RNAs.</text>
</comment>
<dbReference type="AlphaFoldDB" id="A0A832RVS6"/>
<dbReference type="PANTHER" id="PTHR23127:SF0">
    <property type="entry name" value="H_ACA RIBONUCLEOPROTEIN COMPLEX SUBUNIT DKC1"/>
    <property type="match status" value="1"/>
</dbReference>
<dbReference type="GO" id="GO:0031118">
    <property type="term" value="P:rRNA pseudouridine synthesis"/>
    <property type="evidence" value="ECO:0007669"/>
    <property type="project" value="TreeGrafter"/>
</dbReference>
<evidence type="ECO:0000256" key="2">
    <source>
        <dbReference type="ARBA" id="ARBA00023235"/>
    </source>
</evidence>
<sequence>MERKLLHRMRAESDPAYGCRPVARPMEEYLRMGVVNIDKPAGPTSHEVSAWVRDILHIERAGHVGTLDPHVSGVQPILLGNATRAALALSRIDKEYVCLMELHSSVPTSVVEQVLEEFTGEIYQMPPMKSAVKRQLRVRTIHHISLIEHEDRRVLFKVGCEAGTYIRKLCFDIGEVLGFGAHMRELRRTRSGQFSEKALFTLHQLKDAYVAYEEGDDSELRRVVRPVEEALTHLPAIYVRDSAVDALCRGASLAAPGVVSVDASMKMGDLVAVYTLKGEVVALADAQMDATSAYEAEGGIVATPRRVLMPPGTYPKGWTSRA</sequence>
<evidence type="ECO:0000256" key="3">
    <source>
        <dbReference type="ARBA" id="ARBA00060072"/>
    </source>
</evidence>
<dbReference type="Proteomes" id="UP000600363">
    <property type="component" value="Unassembled WGS sequence"/>
</dbReference>
<dbReference type="GO" id="GO:1990481">
    <property type="term" value="P:mRNA pseudouridine synthesis"/>
    <property type="evidence" value="ECO:0007669"/>
    <property type="project" value="TreeGrafter"/>
</dbReference>
<dbReference type="InterPro" id="IPR004802">
    <property type="entry name" value="tRNA_PsdUridine_synth_B_fam"/>
</dbReference>
<dbReference type="Pfam" id="PF01509">
    <property type="entry name" value="TruB_N"/>
    <property type="match status" value="1"/>
</dbReference>
<dbReference type="RefSeq" id="WP_042685402.1">
    <property type="nucleotide sequence ID" value="NZ_DUIH01000009.1"/>
</dbReference>
<reference evidence="8" key="1">
    <citation type="journal article" date="2020" name="bioRxiv">
        <title>A rank-normalized archaeal taxonomy based on genome phylogeny resolves widespread incomplete and uneven classifications.</title>
        <authorList>
            <person name="Rinke C."/>
            <person name="Chuvochina M."/>
            <person name="Mussig A.J."/>
            <person name="Chaumeil P.-A."/>
            <person name="Waite D.W."/>
            <person name="Whitman W.B."/>
            <person name="Parks D.H."/>
            <person name="Hugenholtz P."/>
        </authorList>
    </citation>
    <scope>NUCLEOTIDE SEQUENCE</scope>
    <source>
        <strain evidence="8">UBA12518</strain>
    </source>
</reference>
<comment type="catalytic activity">
    <reaction evidence="5">
        <text>uridine(55) in tRNA = pseudouridine(55) in tRNA</text>
        <dbReference type="Rhea" id="RHEA:42532"/>
        <dbReference type="Rhea" id="RHEA-COMP:10101"/>
        <dbReference type="Rhea" id="RHEA-COMP:10102"/>
        <dbReference type="ChEBI" id="CHEBI:65314"/>
        <dbReference type="ChEBI" id="CHEBI:65315"/>
        <dbReference type="EC" id="5.4.99.25"/>
    </reaction>
</comment>
<dbReference type="PROSITE" id="PS50890">
    <property type="entry name" value="PUA"/>
    <property type="match status" value="1"/>
</dbReference>
<dbReference type="Pfam" id="PF16198">
    <property type="entry name" value="TruB_C_2"/>
    <property type="match status" value="1"/>
</dbReference>
<keyword evidence="2 5" id="KW-0413">Isomerase</keyword>
<dbReference type="Gene3D" id="3.30.2350.10">
    <property type="entry name" value="Pseudouridine synthase"/>
    <property type="match status" value="1"/>
</dbReference>
<dbReference type="CDD" id="cd21148">
    <property type="entry name" value="PUA_Cbf5"/>
    <property type="match status" value="1"/>
</dbReference>
<feature type="domain" description="PUA" evidence="6">
    <location>
        <begin position="235"/>
        <end position="309"/>
    </location>
</feature>
<dbReference type="CDD" id="cd02572">
    <property type="entry name" value="PseudoU_synth_hDyskerin"/>
    <property type="match status" value="1"/>
</dbReference>
<evidence type="ECO:0000313" key="8">
    <source>
        <dbReference type="EMBL" id="HIH69384.1"/>
    </source>
</evidence>
<evidence type="ECO:0000256" key="4">
    <source>
        <dbReference type="ARBA" id="ARBA00060775"/>
    </source>
</evidence>
<protein>
    <recommendedName>
        <fullName evidence="5">Probable tRNA pseudouridine synthase B</fullName>
        <ecNumber evidence="5">5.4.99.25</ecNumber>
    </recommendedName>
    <alternativeName>
        <fullName evidence="5">tRNA pseudouridine(55) synthase</fullName>
        <shortName evidence="5">Psi55 synthase</shortName>
    </alternativeName>
    <alternativeName>
        <fullName evidence="5">tRNA pseudouridylate synthase</fullName>
    </alternativeName>
    <alternativeName>
        <fullName evidence="5">tRNA-uridine isomerase</fullName>
    </alternativeName>
</protein>
<accession>A0A832RVS6</accession>
<dbReference type="InterPro" id="IPR002478">
    <property type="entry name" value="PUA"/>
</dbReference>
<comment type="similarity">
    <text evidence="4 5">Belongs to the pseudouridine synthase TruB family. Type 2 subfamily.</text>
</comment>
<dbReference type="EMBL" id="DUIH01000009">
    <property type="protein sequence ID" value="HIH69384.1"/>
    <property type="molecule type" value="Genomic_DNA"/>
</dbReference>